<dbReference type="EMBL" id="AP021879">
    <property type="protein sequence ID" value="BBO90887.1"/>
    <property type="molecule type" value="Genomic_DNA"/>
</dbReference>
<evidence type="ECO:0000313" key="3">
    <source>
        <dbReference type="Proteomes" id="UP000422108"/>
    </source>
</evidence>
<reference evidence="2 3" key="1">
    <citation type="submission" date="2019-11" db="EMBL/GenBank/DDBJ databases">
        <title>Comparative genomics of hydrocarbon-degrading Desulfosarcina strains.</title>
        <authorList>
            <person name="Watanabe M."/>
            <person name="Kojima H."/>
            <person name="Fukui M."/>
        </authorList>
    </citation>
    <scope>NUCLEOTIDE SEQUENCE [LARGE SCALE GENOMIC DNA]</scope>
    <source>
        <strain evidence="3">oXyS1</strain>
    </source>
</reference>
<sequence length="112" mass="12116">MQIENPNPVGSPVHGLESTPKVSEIKREKEEVSEELATKTEETPDYQLTLSDEAKNAVAEMNQPDAADQHEPVSNLSEDEAAQLAGQAAQQLSQTNMGIANQAIQNAIDLFT</sequence>
<feature type="region of interest" description="Disordered" evidence="1">
    <location>
        <begin position="1"/>
        <end position="89"/>
    </location>
</feature>
<evidence type="ECO:0000256" key="1">
    <source>
        <dbReference type="SAM" id="MobiDB-lite"/>
    </source>
</evidence>
<dbReference type="RefSeq" id="WP_155311888.1">
    <property type="nucleotide sequence ID" value="NZ_AP021879.1"/>
</dbReference>
<dbReference type="Proteomes" id="UP000422108">
    <property type="component" value="Chromosome"/>
</dbReference>
<name>A0A5K8AE83_9BACT</name>
<keyword evidence="3" id="KW-1185">Reference proteome</keyword>
<evidence type="ECO:0000313" key="2">
    <source>
        <dbReference type="EMBL" id="BBO90887.1"/>
    </source>
</evidence>
<protein>
    <submittedName>
        <fullName evidence="2">Uncharacterized protein</fullName>
    </submittedName>
</protein>
<proteinExistence type="predicted"/>
<feature type="compositionally biased region" description="Basic and acidic residues" evidence="1">
    <location>
        <begin position="23"/>
        <end position="42"/>
    </location>
</feature>
<dbReference type="AlphaFoldDB" id="A0A5K8AE83"/>
<accession>A0A5K8AE83</accession>
<organism evidence="2 3">
    <name type="scientific">Desulfosarcina ovata subsp. ovata</name>
    <dbReference type="NCBI Taxonomy" id="2752305"/>
    <lineage>
        <taxon>Bacteria</taxon>
        <taxon>Pseudomonadati</taxon>
        <taxon>Thermodesulfobacteriota</taxon>
        <taxon>Desulfobacteria</taxon>
        <taxon>Desulfobacterales</taxon>
        <taxon>Desulfosarcinaceae</taxon>
        <taxon>Desulfosarcina</taxon>
    </lineage>
</organism>
<gene>
    <name evidence="2" type="ORF">DSCOOX_40670</name>
</gene>